<protein>
    <recommendedName>
        <fullName evidence="5">Putative glutamate--cysteine ligase 2</fullName>
        <ecNumber evidence="5">6.3.2.2</ecNumber>
    </recommendedName>
    <alternativeName>
        <fullName evidence="5">Gamma-glutamylcysteine synthetase 2</fullName>
        <shortName evidence="5">GCS 2</shortName>
        <shortName evidence="5">Gamma-GCS 2</shortName>
    </alternativeName>
</protein>
<keyword evidence="3 5" id="KW-0067">ATP-binding</keyword>
<comment type="similarity">
    <text evidence="5">Belongs to the glutamate--cysteine ligase type 2 family. YbdK subfamily.</text>
</comment>
<keyword evidence="1 5" id="KW-0436">Ligase</keyword>
<dbReference type="HAMAP" id="MF_01609">
    <property type="entry name" value="Glu_cys_ligase_2"/>
    <property type="match status" value="1"/>
</dbReference>
<dbReference type="Proteomes" id="UP000619788">
    <property type="component" value="Unassembled WGS sequence"/>
</dbReference>
<proteinExistence type="inferred from homology"/>
<dbReference type="InterPro" id="IPR014746">
    <property type="entry name" value="Gln_synth/guanido_kin_cat_dom"/>
</dbReference>
<dbReference type="Pfam" id="PF04107">
    <property type="entry name" value="GCS2"/>
    <property type="match status" value="1"/>
</dbReference>
<organism evidence="6 7">
    <name type="scientific">Planobispora siamensis</name>
    <dbReference type="NCBI Taxonomy" id="936338"/>
    <lineage>
        <taxon>Bacteria</taxon>
        <taxon>Bacillati</taxon>
        <taxon>Actinomycetota</taxon>
        <taxon>Actinomycetes</taxon>
        <taxon>Streptosporangiales</taxon>
        <taxon>Streptosporangiaceae</taxon>
        <taxon>Planobispora</taxon>
    </lineage>
</organism>
<dbReference type="InterPro" id="IPR050141">
    <property type="entry name" value="GCL_type2/YbdK_subfam"/>
</dbReference>
<keyword evidence="2 5" id="KW-0547">Nucleotide-binding</keyword>
<evidence type="ECO:0000313" key="7">
    <source>
        <dbReference type="Proteomes" id="UP000619788"/>
    </source>
</evidence>
<reference evidence="6 7" key="1">
    <citation type="submission" date="2021-01" db="EMBL/GenBank/DDBJ databases">
        <title>Whole genome shotgun sequence of Planobispora siamensis NBRC 107568.</title>
        <authorList>
            <person name="Komaki H."/>
            <person name="Tamura T."/>
        </authorList>
    </citation>
    <scope>NUCLEOTIDE SEQUENCE [LARGE SCALE GENOMIC DNA]</scope>
    <source>
        <strain evidence="6 7">NBRC 107568</strain>
    </source>
</reference>
<accession>A0A8J3SH84</accession>
<evidence type="ECO:0000256" key="3">
    <source>
        <dbReference type="ARBA" id="ARBA00022840"/>
    </source>
</evidence>
<dbReference type="NCBIfam" id="NF010041">
    <property type="entry name" value="PRK13517.1-1"/>
    <property type="match status" value="1"/>
</dbReference>
<dbReference type="GO" id="GO:0004357">
    <property type="term" value="F:glutamate-cysteine ligase activity"/>
    <property type="evidence" value="ECO:0007669"/>
    <property type="project" value="UniProtKB-EC"/>
</dbReference>
<dbReference type="PANTHER" id="PTHR36510">
    <property type="entry name" value="GLUTAMATE--CYSTEINE LIGASE 2-RELATED"/>
    <property type="match status" value="1"/>
</dbReference>
<dbReference type="Gene3D" id="3.30.590.20">
    <property type="match status" value="1"/>
</dbReference>
<dbReference type="EMBL" id="BOOJ01000030">
    <property type="protein sequence ID" value="GIH92922.1"/>
    <property type="molecule type" value="Genomic_DNA"/>
</dbReference>
<sequence>MVHERSAFRLRRITVPPGSAVPSRKAGSRRAQVTEVLKTGVEEEFFLVDPRTGETVPYVERVMAVVRSRELVQREFASCQIETSSTPHTDMDALLREVTGLRAELAAAARGAGCELVASGCAPLENSASGAPLTLGPRYRRMAGAFGAVARGEKCCGCHVHVEVPDREEAVQVCNHLRPWLPVLHALAANSPFTGGADSGHASWRAIAFGRWPSFGIPPYFESAADYEATVGVLLRSGVILDRGMLYWLIRPSDHVPTVEIRVGDVCATAEETVLYVALVRALVATALRDIRAGVSAPRVPDEVLRAAFWRAAHDGLEGHGLEPVSGTLMPAWRLVDEMVDHVRGALSAAGDLERVTAGLARLRRVGSGAARQREAYAGRGSIHDVVTALARQTAPDLAAAVP</sequence>
<dbReference type="PANTHER" id="PTHR36510:SF1">
    <property type="entry name" value="GLUTAMATE--CYSTEINE LIGASE 2-RELATED"/>
    <property type="match status" value="1"/>
</dbReference>
<evidence type="ECO:0000256" key="4">
    <source>
        <dbReference type="ARBA" id="ARBA00048819"/>
    </source>
</evidence>
<evidence type="ECO:0000256" key="5">
    <source>
        <dbReference type="HAMAP-Rule" id="MF_01609"/>
    </source>
</evidence>
<dbReference type="NCBIfam" id="TIGR02050">
    <property type="entry name" value="gshA_cyan_rel"/>
    <property type="match status" value="1"/>
</dbReference>
<dbReference type="InterPro" id="IPR006336">
    <property type="entry name" value="GCS2"/>
</dbReference>
<dbReference type="GO" id="GO:0042398">
    <property type="term" value="P:modified amino acid biosynthetic process"/>
    <property type="evidence" value="ECO:0007669"/>
    <property type="project" value="InterPro"/>
</dbReference>
<dbReference type="GO" id="GO:0005524">
    <property type="term" value="F:ATP binding"/>
    <property type="evidence" value="ECO:0007669"/>
    <property type="project" value="UniProtKB-KW"/>
</dbReference>
<comment type="caution">
    <text evidence="6">The sequence shown here is derived from an EMBL/GenBank/DDBJ whole genome shotgun (WGS) entry which is preliminary data.</text>
</comment>
<dbReference type="AlphaFoldDB" id="A0A8J3SH84"/>
<keyword evidence="7" id="KW-1185">Reference proteome</keyword>
<name>A0A8J3SH84_9ACTN</name>
<comment type="function">
    <text evidence="5">ATP-dependent carboxylate-amine ligase which exhibits weak glutamate--cysteine ligase activity.</text>
</comment>
<dbReference type="EC" id="6.3.2.2" evidence="5"/>
<dbReference type="SUPFAM" id="SSF55931">
    <property type="entry name" value="Glutamine synthetase/guanido kinase"/>
    <property type="match status" value="1"/>
</dbReference>
<comment type="catalytic activity">
    <reaction evidence="4 5">
        <text>L-cysteine + L-glutamate + ATP = gamma-L-glutamyl-L-cysteine + ADP + phosphate + H(+)</text>
        <dbReference type="Rhea" id="RHEA:13285"/>
        <dbReference type="ChEBI" id="CHEBI:15378"/>
        <dbReference type="ChEBI" id="CHEBI:29985"/>
        <dbReference type="ChEBI" id="CHEBI:30616"/>
        <dbReference type="ChEBI" id="CHEBI:35235"/>
        <dbReference type="ChEBI" id="CHEBI:43474"/>
        <dbReference type="ChEBI" id="CHEBI:58173"/>
        <dbReference type="ChEBI" id="CHEBI:456216"/>
        <dbReference type="EC" id="6.3.2.2"/>
    </reaction>
</comment>
<evidence type="ECO:0000256" key="1">
    <source>
        <dbReference type="ARBA" id="ARBA00022598"/>
    </source>
</evidence>
<dbReference type="InterPro" id="IPR011793">
    <property type="entry name" value="YbdK"/>
</dbReference>
<evidence type="ECO:0000313" key="6">
    <source>
        <dbReference type="EMBL" id="GIH92922.1"/>
    </source>
</evidence>
<gene>
    <name evidence="6" type="ORF">Psi01_35520</name>
</gene>
<evidence type="ECO:0000256" key="2">
    <source>
        <dbReference type="ARBA" id="ARBA00022741"/>
    </source>
</evidence>